<sequence>MSSTWQWRDRLKIPYPPHLLDYSKLKWYARKALAVGTQSFEGTGSLPHHHSEPQLSPLRQAHVTLSGVDDVAAPVMRCLKPSQRYARQPTSKLCSSCILVDDEVARLPATSRRPSIVPRRLSTTIRGPSVGRITVPVPRLAAALRKLQHPHHPQLRLTSTPRVLLTVASASYGACFHYHTGDAALGLVSLPPLPALISSTPRPKFCMSRSTRRDRDGEARRMMGQPYPPSPIARLCSTTTLASRLDEVRVIQRNRLSPLRDTSCVIQSACSPRGGSRAGGDDLRVCLDGGYAGVMIEAADADADGRGYRLAALIRVASLQTRALSKGFVICRLVHDSLVSLPHIFRLPYPLRIFSCPRHAITTYPPMIIAGLSCDTSEFGATAHENVRTRRRAAAALALRVCLGRRPLVADGGGYCADGGRGGWVVVVSRRVEER</sequence>
<evidence type="ECO:0000256" key="1">
    <source>
        <dbReference type="SAM" id="MobiDB-lite"/>
    </source>
</evidence>
<protein>
    <submittedName>
        <fullName evidence="2">Uncharacterized protein</fullName>
    </submittedName>
</protein>
<dbReference type="AlphaFoldDB" id="A0AAW0BIT8"/>
<evidence type="ECO:0000313" key="3">
    <source>
        <dbReference type="Proteomes" id="UP001362999"/>
    </source>
</evidence>
<proteinExistence type="predicted"/>
<reference evidence="2 3" key="1">
    <citation type="journal article" date="2024" name="J Genomics">
        <title>Draft genome sequencing and assembly of Favolaschia claudopus CIRM-BRFM 2984 isolated from oak limbs.</title>
        <authorList>
            <person name="Navarro D."/>
            <person name="Drula E."/>
            <person name="Chaduli D."/>
            <person name="Cazenave R."/>
            <person name="Ahrendt S."/>
            <person name="Wang J."/>
            <person name="Lipzen A."/>
            <person name="Daum C."/>
            <person name="Barry K."/>
            <person name="Grigoriev I.V."/>
            <person name="Favel A."/>
            <person name="Rosso M.N."/>
            <person name="Martin F."/>
        </authorList>
    </citation>
    <scope>NUCLEOTIDE SEQUENCE [LARGE SCALE GENOMIC DNA]</scope>
    <source>
        <strain evidence="2 3">CIRM-BRFM 2984</strain>
    </source>
</reference>
<feature type="compositionally biased region" description="Basic and acidic residues" evidence="1">
    <location>
        <begin position="211"/>
        <end position="221"/>
    </location>
</feature>
<gene>
    <name evidence="2" type="ORF">R3P38DRAFT_3193031</name>
</gene>
<keyword evidence="3" id="KW-1185">Reference proteome</keyword>
<dbReference type="Proteomes" id="UP001362999">
    <property type="component" value="Unassembled WGS sequence"/>
</dbReference>
<dbReference type="EMBL" id="JAWWNJ010000032">
    <property type="protein sequence ID" value="KAK7026370.1"/>
    <property type="molecule type" value="Genomic_DNA"/>
</dbReference>
<evidence type="ECO:0000313" key="2">
    <source>
        <dbReference type="EMBL" id="KAK7026370.1"/>
    </source>
</evidence>
<accession>A0AAW0BIT8</accession>
<comment type="caution">
    <text evidence="2">The sequence shown here is derived from an EMBL/GenBank/DDBJ whole genome shotgun (WGS) entry which is preliminary data.</text>
</comment>
<organism evidence="2 3">
    <name type="scientific">Favolaschia claudopus</name>
    <dbReference type="NCBI Taxonomy" id="2862362"/>
    <lineage>
        <taxon>Eukaryota</taxon>
        <taxon>Fungi</taxon>
        <taxon>Dikarya</taxon>
        <taxon>Basidiomycota</taxon>
        <taxon>Agaricomycotina</taxon>
        <taxon>Agaricomycetes</taxon>
        <taxon>Agaricomycetidae</taxon>
        <taxon>Agaricales</taxon>
        <taxon>Marasmiineae</taxon>
        <taxon>Mycenaceae</taxon>
        <taxon>Favolaschia</taxon>
    </lineage>
</organism>
<name>A0AAW0BIT8_9AGAR</name>
<feature type="region of interest" description="Disordered" evidence="1">
    <location>
        <begin position="204"/>
        <end position="229"/>
    </location>
</feature>